<proteinExistence type="predicted"/>
<evidence type="ECO:0000256" key="1">
    <source>
        <dbReference type="SAM" id="Coils"/>
    </source>
</evidence>
<accession>A0A5E4FLY9</accession>
<protein>
    <submittedName>
        <fullName evidence="2">Uncharacterized protein</fullName>
    </submittedName>
</protein>
<evidence type="ECO:0000313" key="2">
    <source>
        <dbReference type="EMBL" id="VVA28310.1"/>
    </source>
</evidence>
<dbReference type="AlphaFoldDB" id="A0A5E4FLY9"/>
<organism evidence="2 3">
    <name type="scientific">Prunus dulcis</name>
    <name type="common">Almond</name>
    <name type="synonym">Amygdalus dulcis</name>
    <dbReference type="NCBI Taxonomy" id="3755"/>
    <lineage>
        <taxon>Eukaryota</taxon>
        <taxon>Viridiplantae</taxon>
        <taxon>Streptophyta</taxon>
        <taxon>Embryophyta</taxon>
        <taxon>Tracheophyta</taxon>
        <taxon>Spermatophyta</taxon>
        <taxon>Magnoliopsida</taxon>
        <taxon>eudicotyledons</taxon>
        <taxon>Gunneridae</taxon>
        <taxon>Pentapetalae</taxon>
        <taxon>rosids</taxon>
        <taxon>fabids</taxon>
        <taxon>Rosales</taxon>
        <taxon>Rosaceae</taxon>
        <taxon>Amygdaloideae</taxon>
        <taxon>Amygdaleae</taxon>
        <taxon>Prunus</taxon>
    </lineage>
</organism>
<reference evidence="3" key="1">
    <citation type="journal article" date="2020" name="Plant J.">
        <title>Transposons played a major role in the diversification between the closely related almond and peach genomes: results from the almond genome sequence.</title>
        <authorList>
            <person name="Alioto T."/>
            <person name="Alexiou K.G."/>
            <person name="Bardil A."/>
            <person name="Barteri F."/>
            <person name="Castanera R."/>
            <person name="Cruz F."/>
            <person name="Dhingra A."/>
            <person name="Duval H."/>
            <person name="Fernandez I Marti A."/>
            <person name="Frias L."/>
            <person name="Galan B."/>
            <person name="Garcia J.L."/>
            <person name="Howad W."/>
            <person name="Gomez-Garrido J."/>
            <person name="Gut M."/>
            <person name="Julca I."/>
            <person name="Morata J."/>
            <person name="Puigdomenech P."/>
            <person name="Ribeca P."/>
            <person name="Rubio Cabetas M.J."/>
            <person name="Vlasova A."/>
            <person name="Wirthensohn M."/>
            <person name="Garcia-Mas J."/>
            <person name="Gabaldon T."/>
            <person name="Casacuberta J.M."/>
            <person name="Arus P."/>
        </authorList>
    </citation>
    <scope>NUCLEOTIDE SEQUENCE [LARGE SCALE GENOMIC DNA]</scope>
    <source>
        <strain evidence="3">cv. Texas</strain>
    </source>
</reference>
<keyword evidence="1" id="KW-0175">Coiled coil</keyword>
<dbReference type="Proteomes" id="UP000327085">
    <property type="component" value="Chromosome 2"/>
</dbReference>
<name>A0A5E4FLY9_PRUDU</name>
<gene>
    <name evidence="2" type="ORF">ALMOND_2B035228</name>
</gene>
<evidence type="ECO:0000313" key="3">
    <source>
        <dbReference type="Proteomes" id="UP000327085"/>
    </source>
</evidence>
<dbReference type="Gramene" id="VVA28310">
    <property type="protein sequence ID" value="VVA28310"/>
    <property type="gene ID" value="Prudul26B035228"/>
</dbReference>
<dbReference type="EMBL" id="CABIKO010000139">
    <property type="protein sequence ID" value="VVA28310.1"/>
    <property type="molecule type" value="Genomic_DNA"/>
</dbReference>
<sequence>MVNLQQGERLMNLRHGKGSENESVAQSLDVGLCANYCGGDMCPRRLGSVIRSIGKWLPLPKEGFLWFGTVGAEDIGMSCRSVLHTRVACPYAGSARWVLNGIRDVSRLATCPFVNSAGRVQNGRVPNKRCDIIMRGPLCVRHGGCRTEGLEKRRKGLESAIHDVMGKVELPLFDLESPPRLALGMKELFLEGTEDTDFAFFQQQKHEVTLAMHRQEVPLINAFLTRVGRLEREVEETSRLLEAVKEARAKAERKKVEELAAPCVKEVEEYKGSDEFKNLVLDMMVEE</sequence>
<dbReference type="InParanoid" id="A0A5E4FLY9"/>
<feature type="coiled-coil region" evidence="1">
    <location>
        <begin position="227"/>
        <end position="261"/>
    </location>
</feature>